<dbReference type="CDD" id="cd02440">
    <property type="entry name" value="AdoMet_MTases"/>
    <property type="match status" value="1"/>
</dbReference>
<dbReference type="PANTHER" id="PTHR43464">
    <property type="entry name" value="METHYLTRANSFERASE"/>
    <property type="match status" value="1"/>
</dbReference>
<name>A0A0R1XS23_9LACO</name>
<evidence type="ECO:0000256" key="2">
    <source>
        <dbReference type="ARBA" id="ARBA00022679"/>
    </source>
</evidence>
<dbReference type="EMBL" id="AZFW01000016">
    <property type="protein sequence ID" value="KRM29372.1"/>
    <property type="molecule type" value="Genomic_DNA"/>
</dbReference>
<comment type="caution">
    <text evidence="5">The sequence shown here is derived from an EMBL/GenBank/DDBJ whole genome shotgun (WGS) entry which is preliminary data.</text>
</comment>
<reference evidence="5 6" key="1">
    <citation type="journal article" date="2015" name="Genome Announc.">
        <title>Expanding the biotechnology potential of lactobacilli through comparative genomics of 213 strains and associated genera.</title>
        <authorList>
            <person name="Sun Z."/>
            <person name="Harris H.M."/>
            <person name="McCann A."/>
            <person name="Guo C."/>
            <person name="Argimon S."/>
            <person name="Zhang W."/>
            <person name="Yang X."/>
            <person name="Jeffery I.B."/>
            <person name="Cooney J.C."/>
            <person name="Kagawa T.F."/>
            <person name="Liu W."/>
            <person name="Song Y."/>
            <person name="Salvetti E."/>
            <person name="Wrobel A."/>
            <person name="Rasinkangas P."/>
            <person name="Parkhill J."/>
            <person name="Rea M.C."/>
            <person name="O'Sullivan O."/>
            <person name="Ritari J."/>
            <person name="Douillard F.P."/>
            <person name="Paul Ross R."/>
            <person name="Yang R."/>
            <person name="Briner A.E."/>
            <person name="Felis G.E."/>
            <person name="de Vos W.M."/>
            <person name="Barrangou R."/>
            <person name="Klaenhammer T.R."/>
            <person name="Caufield P.W."/>
            <person name="Cui Y."/>
            <person name="Zhang H."/>
            <person name="O'Toole P.W."/>
        </authorList>
    </citation>
    <scope>NUCLEOTIDE SEQUENCE [LARGE SCALE GENOMIC DNA]</scope>
    <source>
        <strain evidence="5 6">DSM 16991</strain>
    </source>
</reference>
<accession>A0A0R1XS23</accession>
<evidence type="ECO:0000313" key="6">
    <source>
        <dbReference type="Proteomes" id="UP000050949"/>
    </source>
</evidence>
<organism evidence="5 6">
    <name type="scientific">Schleiferilactobacillus harbinensis DSM 16991</name>
    <dbReference type="NCBI Taxonomy" id="1122147"/>
    <lineage>
        <taxon>Bacteria</taxon>
        <taxon>Bacillati</taxon>
        <taxon>Bacillota</taxon>
        <taxon>Bacilli</taxon>
        <taxon>Lactobacillales</taxon>
        <taxon>Lactobacillaceae</taxon>
        <taxon>Schleiferilactobacillus</taxon>
    </lineage>
</organism>
<dbReference type="SUPFAM" id="SSF53335">
    <property type="entry name" value="S-adenosyl-L-methionine-dependent methyltransferases"/>
    <property type="match status" value="1"/>
</dbReference>
<proteinExistence type="predicted"/>
<keyword evidence="2" id="KW-0808">Transferase</keyword>
<evidence type="ECO:0000313" key="5">
    <source>
        <dbReference type="EMBL" id="KRM29372.1"/>
    </source>
</evidence>
<dbReference type="PANTHER" id="PTHR43464:SF19">
    <property type="entry name" value="UBIQUINONE BIOSYNTHESIS O-METHYLTRANSFERASE, MITOCHONDRIAL"/>
    <property type="match status" value="1"/>
</dbReference>
<dbReference type="GO" id="GO:0008168">
    <property type="term" value="F:methyltransferase activity"/>
    <property type="evidence" value="ECO:0007669"/>
    <property type="project" value="UniProtKB-KW"/>
</dbReference>
<dbReference type="AlphaFoldDB" id="A0A0R1XS23"/>
<dbReference type="OrthoDB" id="2287745at2"/>
<feature type="domain" description="Methyltransferase" evidence="4">
    <location>
        <begin position="28"/>
        <end position="118"/>
    </location>
</feature>
<gene>
    <name evidence="5" type="ORF">FC91_GL000952</name>
</gene>
<evidence type="ECO:0000259" key="4">
    <source>
        <dbReference type="Pfam" id="PF13649"/>
    </source>
</evidence>
<dbReference type="eggNOG" id="COG2265">
    <property type="taxonomic scope" value="Bacteria"/>
</dbReference>
<evidence type="ECO:0000256" key="3">
    <source>
        <dbReference type="ARBA" id="ARBA00022691"/>
    </source>
</evidence>
<keyword evidence="1" id="KW-0489">Methyltransferase</keyword>
<sequence>MQQADRLPLVPDMAHWLLTEKILPAGRVLDLGSGSGRFSPMLARHAQTLTLMDISAQMLQYAQQALQVAGQHAQTVIRAPWTEFAQRDQQYEVIFAHMAPFLTPADMPRLARLLAPAGTFVLSRVSGRTDLIFDQFIRAFPELKAHYVSETEQPLAQWQQKSRQAGWAQRQTSFNYQYTEEIDRDYLTEELPPLLSAAHQQAFQALIDRLFGATATQVTQKTLTVGVTAFTPPAADRRS</sequence>
<dbReference type="InterPro" id="IPR029063">
    <property type="entry name" value="SAM-dependent_MTases_sf"/>
</dbReference>
<dbReference type="PATRIC" id="fig|1122147.4.peg.980"/>
<evidence type="ECO:0000256" key="1">
    <source>
        <dbReference type="ARBA" id="ARBA00022603"/>
    </source>
</evidence>
<dbReference type="Pfam" id="PF13649">
    <property type="entry name" value="Methyltransf_25"/>
    <property type="match status" value="1"/>
</dbReference>
<dbReference type="GO" id="GO:0032259">
    <property type="term" value="P:methylation"/>
    <property type="evidence" value="ECO:0007669"/>
    <property type="project" value="UniProtKB-KW"/>
</dbReference>
<keyword evidence="3" id="KW-0949">S-adenosyl-L-methionine</keyword>
<protein>
    <recommendedName>
        <fullName evidence="4">Methyltransferase domain-containing protein</fullName>
    </recommendedName>
</protein>
<dbReference type="Gene3D" id="3.40.50.150">
    <property type="entry name" value="Vaccinia Virus protein VP39"/>
    <property type="match status" value="1"/>
</dbReference>
<dbReference type="InterPro" id="IPR041698">
    <property type="entry name" value="Methyltransf_25"/>
</dbReference>
<dbReference type="RefSeq" id="WP_027827473.1">
    <property type="nucleotide sequence ID" value="NZ_AUEH01000002.1"/>
</dbReference>
<dbReference type="Proteomes" id="UP000050949">
    <property type="component" value="Unassembled WGS sequence"/>
</dbReference>